<protein>
    <submittedName>
        <fullName evidence="5">Aminopeptidase P family protein</fullName>
    </submittedName>
</protein>
<organism evidence="5 6">
    <name type="scientific">Infirmifilum lucidum</name>
    <dbReference type="NCBI Taxonomy" id="2776706"/>
    <lineage>
        <taxon>Archaea</taxon>
        <taxon>Thermoproteota</taxon>
        <taxon>Thermoprotei</taxon>
        <taxon>Thermofilales</taxon>
        <taxon>Thermofilaceae</taxon>
        <taxon>Infirmifilum</taxon>
    </lineage>
</organism>
<reference evidence="5 6" key="1">
    <citation type="submission" date="2020-10" db="EMBL/GenBank/DDBJ databases">
        <title>Thermofilum lucidum 3507LT sp. nov. a novel member of Thermofilaceae family isolated from Chile hot spring, and proposal of description order Thermofilales.</title>
        <authorList>
            <person name="Zayulina K.S."/>
            <person name="Elcheninov A.G."/>
            <person name="Toshchakov S.V."/>
            <person name="Kublanov I.V."/>
        </authorList>
    </citation>
    <scope>NUCLEOTIDE SEQUENCE [LARGE SCALE GENOMIC DNA]</scope>
    <source>
        <strain evidence="5 6">3507LT</strain>
    </source>
</reference>
<feature type="domain" description="Creatinase N-terminal" evidence="4">
    <location>
        <begin position="8"/>
        <end position="140"/>
    </location>
</feature>
<evidence type="ECO:0000313" key="5">
    <source>
        <dbReference type="EMBL" id="QOJ78365.1"/>
    </source>
</evidence>
<dbReference type="Pfam" id="PF00557">
    <property type="entry name" value="Peptidase_M24"/>
    <property type="match status" value="1"/>
</dbReference>
<name>A0A7L9FHX6_9CREN</name>
<dbReference type="Proteomes" id="UP000594121">
    <property type="component" value="Chromosome"/>
</dbReference>
<gene>
    <name evidence="5" type="ORF">IG193_06300</name>
</gene>
<dbReference type="GO" id="GO:0046872">
    <property type="term" value="F:metal ion binding"/>
    <property type="evidence" value="ECO:0007669"/>
    <property type="project" value="UniProtKB-KW"/>
</dbReference>
<dbReference type="GeneID" id="59149490"/>
<accession>A0A7L9FHX6</accession>
<dbReference type="InterPro" id="IPR001714">
    <property type="entry name" value="Pept_M24_MAP"/>
</dbReference>
<evidence type="ECO:0000259" key="4">
    <source>
        <dbReference type="Pfam" id="PF01321"/>
    </source>
</evidence>
<dbReference type="PROSITE" id="PS00491">
    <property type="entry name" value="PROLINE_PEPTIDASE"/>
    <property type="match status" value="1"/>
</dbReference>
<dbReference type="InParanoid" id="A0A7L9FHX6"/>
<proteinExistence type="predicted"/>
<keyword evidence="2" id="KW-0378">Hydrolase</keyword>
<dbReference type="PRINTS" id="PR00599">
    <property type="entry name" value="MAPEPTIDASE"/>
</dbReference>
<evidence type="ECO:0000259" key="3">
    <source>
        <dbReference type="Pfam" id="PF00557"/>
    </source>
</evidence>
<dbReference type="FunCoup" id="A0A7L9FHX6">
    <property type="interactions" value="65"/>
</dbReference>
<keyword evidence="6" id="KW-1185">Reference proteome</keyword>
<dbReference type="RefSeq" id="WP_192818337.1">
    <property type="nucleotide sequence ID" value="NZ_CP062310.1"/>
</dbReference>
<dbReference type="EMBL" id="CP062310">
    <property type="protein sequence ID" value="QOJ78365.1"/>
    <property type="molecule type" value="Genomic_DNA"/>
</dbReference>
<evidence type="ECO:0000313" key="6">
    <source>
        <dbReference type="Proteomes" id="UP000594121"/>
    </source>
</evidence>
<dbReference type="SUPFAM" id="SSF55920">
    <property type="entry name" value="Creatinase/aminopeptidase"/>
    <property type="match status" value="1"/>
</dbReference>
<sequence length="366" mass="40301">MEPFKSHVERLLGILSNKNLKAALIFSPANIYYFAGTDAPSLAIVLDRGDVLLLSSRLEYLRAVEEHVIGDVYAFSRQTDVAEYEKVIRGDLYDVIGKLLEGLPPEKIGIGGAGLETKKKLAEKLGAEPVDITRDVVALRRQKDKVELAIIREAAWLAEQAMRRAIDALDRGVTELDVVTAVLVTLLRGGARPSFDPIVAFGEHAAQPHAKPTQRALKEGDVVKIDLGARVKGYCSDITRTLIFGKPSQKQERILKAVVRAQERAMESIQAGKAARDVYFIAYKALQEEGLHLYFNHGLGHGVGIEVHEEPYLNSESEALLLPGDVVTVEPGVYMAGYLGVRVEDMILVEEGGAELLTYFPRDYLI</sequence>
<dbReference type="PANTHER" id="PTHR46112">
    <property type="entry name" value="AMINOPEPTIDASE"/>
    <property type="match status" value="1"/>
</dbReference>
<dbReference type="KEGG" id="thel:IG193_06300"/>
<dbReference type="GO" id="GO:0004177">
    <property type="term" value="F:aminopeptidase activity"/>
    <property type="evidence" value="ECO:0007669"/>
    <property type="project" value="UniProtKB-KW"/>
</dbReference>
<dbReference type="InterPro" id="IPR001131">
    <property type="entry name" value="Peptidase_M24B_aminopep-P_CS"/>
</dbReference>
<dbReference type="AlphaFoldDB" id="A0A7L9FHX6"/>
<dbReference type="InterPro" id="IPR029149">
    <property type="entry name" value="Creatin/AminoP/Spt16_N"/>
</dbReference>
<dbReference type="InterPro" id="IPR036005">
    <property type="entry name" value="Creatinase/aminopeptidase-like"/>
</dbReference>
<evidence type="ECO:0000256" key="2">
    <source>
        <dbReference type="ARBA" id="ARBA00022801"/>
    </source>
</evidence>
<dbReference type="InterPro" id="IPR050659">
    <property type="entry name" value="Peptidase_M24B"/>
</dbReference>
<keyword evidence="5" id="KW-0645">Protease</keyword>
<dbReference type="SUPFAM" id="SSF53092">
    <property type="entry name" value="Creatinase/prolidase N-terminal domain"/>
    <property type="match status" value="1"/>
</dbReference>
<dbReference type="PANTHER" id="PTHR46112:SF2">
    <property type="entry name" value="XAA-PRO AMINOPEPTIDASE P-RELATED"/>
    <property type="match status" value="1"/>
</dbReference>
<dbReference type="InterPro" id="IPR000994">
    <property type="entry name" value="Pept_M24"/>
</dbReference>
<keyword evidence="1" id="KW-0479">Metal-binding</keyword>
<evidence type="ECO:0000256" key="1">
    <source>
        <dbReference type="ARBA" id="ARBA00022723"/>
    </source>
</evidence>
<dbReference type="InterPro" id="IPR000587">
    <property type="entry name" value="Creatinase_N"/>
</dbReference>
<dbReference type="Gene3D" id="3.40.350.10">
    <property type="entry name" value="Creatinase/prolidase N-terminal domain"/>
    <property type="match status" value="1"/>
</dbReference>
<dbReference type="Pfam" id="PF01321">
    <property type="entry name" value="Creatinase_N"/>
    <property type="match status" value="1"/>
</dbReference>
<keyword evidence="5" id="KW-0031">Aminopeptidase</keyword>
<feature type="domain" description="Peptidase M24" evidence="3">
    <location>
        <begin position="150"/>
        <end position="351"/>
    </location>
</feature>
<dbReference type="Gene3D" id="3.90.230.10">
    <property type="entry name" value="Creatinase/methionine aminopeptidase superfamily"/>
    <property type="match status" value="1"/>
</dbReference>